<evidence type="ECO:0000256" key="3">
    <source>
        <dbReference type="ARBA" id="ARBA00022722"/>
    </source>
</evidence>
<evidence type="ECO:0000256" key="2">
    <source>
        <dbReference type="ARBA" id="ARBA00022695"/>
    </source>
</evidence>
<dbReference type="InterPro" id="IPR043502">
    <property type="entry name" value="DNA/RNA_pol_sf"/>
</dbReference>
<accession>A0ABQ5B8C0</accession>
<name>A0ABQ5B8C0_9ASTR</name>
<dbReference type="CDD" id="cd09274">
    <property type="entry name" value="RNase_HI_RT_Ty3"/>
    <property type="match status" value="1"/>
</dbReference>
<sequence length="281" mass="32580">MRCLQKAIQVCEILLLCGGIDFSIGSPFPSSRGNKYILVAVDYLSKWVEAKALPTNDARVVYLELGAVVFALKMWRHYLYGTKLCFLFFTDHKRFANNILDQKELKMRQRRWLELLNDYDCEIRYYPGKANVVANALSRKERKARKEENFINEDLHGMINKLEPRTDRTLHLNNRNWIPLYDDLRALIVHESHKSKYSIHHGSDKMYQDLKSEVTINNDRRREVKYRQSQEVLVDISERITEHGLSSEITQSSGGSSDMSEGSENSGSFEDYESSGEGLML</sequence>
<protein>
    <submittedName>
        <fullName evidence="9">Reverse transcriptase domain-containing protein</fullName>
    </submittedName>
</protein>
<keyword evidence="5" id="KW-0378">Hydrolase</keyword>
<dbReference type="PANTHER" id="PTHR34072:SF52">
    <property type="entry name" value="RIBONUCLEASE H"/>
    <property type="match status" value="1"/>
</dbReference>
<dbReference type="Gene3D" id="3.30.420.10">
    <property type="entry name" value="Ribonuclease H-like superfamily/Ribonuclease H"/>
    <property type="match status" value="1"/>
</dbReference>
<dbReference type="InterPro" id="IPR041373">
    <property type="entry name" value="RT_RNaseH"/>
</dbReference>
<proteinExistence type="predicted"/>
<evidence type="ECO:0000256" key="6">
    <source>
        <dbReference type="ARBA" id="ARBA00022918"/>
    </source>
</evidence>
<dbReference type="InterPro" id="IPR036397">
    <property type="entry name" value="RNaseH_sf"/>
</dbReference>
<dbReference type="SUPFAM" id="SSF56672">
    <property type="entry name" value="DNA/RNA polymerases"/>
    <property type="match status" value="1"/>
</dbReference>
<reference evidence="9" key="1">
    <citation type="journal article" date="2022" name="Int. J. Mol. Sci.">
        <title>Draft Genome of Tanacetum Coccineum: Genomic Comparison of Closely Related Tanacetum-Family Plants.</title>
        <authorList>
            <person name="Yamashiro T."/>
            <person name="Shiraishi A."/>
            <person name="Nakayama K."/>
            <person name="Satake H."/>
        </authorList>
    </citation>
    <scope>NUCLEOTIDE SEQUENCE</scope>
</reference>
<organism evidence="9 10">
    <name type="scientific">Tanacetum coccineum</name>
    <dbReference type="NCBI Taxonomy" id="301880"/>
    <lineage>
        <taxon>Eukaryota</taxon>
        <taxon>Viridiplantae</taxon>
        <taxon>Streptophyta</taxon>
        <taxon>Embryophyta</taxon>
        <taxon>Tracheophyta</taxon>
        <taxon>Spermatophyta</taxon>
        <taxon>Magnoliopsida</taxon>
        <taxon>eudicotyledons</taxon>
        <taxon>Gunneridae</taxon>
        <taxon>Pentapetalae</taxon>
        <taxon>asterids</taxon>
        <taxon>campanulids</taxon>
        <taxon>Asterales</taxon>
        <taxon>Asteraceae</taxon>
        <taxon>Asteroideae</taxon>
        <taxon>Anthemideae</taxon>
        <taxon>Anthemidinae</taxon>
        <taxon>Tanacetum</taxon>
    </lineage>
</organism>
<feature type="domain" description="Reverse transcriptase RNase H-like" evidence="8">
    <location>
        <begin position="57"/>
        <end position="119"/>
    </location>
</feature>
<feature type="region of interest" description="Disordered" evidence="7">
    <location>
        <begin position="243"/>
        <end position="281"/>
    </location>
</feature>
<keyword evidence="10" id="KW-1185">Reference proteome</keyword>
<evidence type="ECO:0000259" key="8">
    <source>
        <dbReference type="Pfam" id="PF17917"/>
    </source>
</evidence>
<dbReference type="EMBL" id="BQNB010013043">
    <property type="protein sequence ID" value="GJT11115.1"/>
    <property type="molecule type" value="Genomic_DNA"/>
</dbReference>
<dbReference type="Proteomes" id="UP001151760">
    <property type="component" value="Unassembled WGS sequence"/>
</dbReference>
<dbReference type="PANTHER" id="PTHR34072">
    <property type="entry name" value="ENZYMATIC POLYPROTEIN-RELATED"/>
    <property type="match status" value="1"/>
</dbReference>
<evidence type="ECO:0000313" key="10">
    <source>
        <dbReference type="Proteomes" id="UP001151760"/>
    </source>
</evidence>
<keyword evidence="1" id="KW-0808">Transferase</keyword>
<comment type="caution">
    <text evidence="9">The sequence shown here is derived from an EMBL/GenBank/DDBJ whole genome shotgun (WGS) entry which is preliminary data.</text>
</comment>
<keyword evidence="2" id="KW-0548">Nucleotidyltransferase</keyword>
<keyword evidence="6 9" id="KW-0695">RNA-directed DNA polymerase</keyword>
<dbReference type="GO" id="GO:0003964">
    <property type="term" value="F:RNA-directed DNA polymerase activity"/>
    <property type="evidence" value="ECO:0007669"/>
    <property type="project" value="UniProtKB-KW"/>
</dbReference>
<evidence type="ECO:0000256" key="7">
    <source>
        <dbReference type="SAM" id="MobiDB-lite"/>
    </source>
</evidence>
<gene>
    <name evidence="9" type="ORF">Tco_0858157</name>
</gene>
<reference evidence="9" key="2">
    <citation type="submission" date="2022-01" db="EMBL/GenBank/DDBJ databases">
        <authorList>
            <person name="Yamashiro T."/>
            <person name="Shiraishi A."/>
            <person name="Satake H."/>
            <person name="Nakayama K."/>
        </authorList>
    </citation>
    <scope>NUCLEOTIDE SEQUENCE</scope>
</reference>
<evidence type="ECO:0000256" key="1">
    <source>
        <dbReference type="ARBA" id="ARBA00022679"/>
    </source>
</evidence>
<dbReference type="Pfam" id="PF17917">
    <property type="entry name" value="RT_RNaseH"/>
    <property type="match status" value="1"/>
</dbReference>
<feature type="compositionally biased region" description="Low complexity" evidence="7">
    <location>
        <begin position="252"/>
        <end position="268"/>
    </location>
</feature>
<evidence type="ECO:0000256" key="5">
    <source>
        <dbReference type="ARBA" id="ARBA00022801"/>
    </source>
</evidence>
<evidence type="ECO:0000313" key="9">
    <source>
        <dbReference type="EMBL" id="GJT11115.1"/>
    </source>
</evidence>
<keyword evidence="4" id="KW-0255">Endonuclease</keyword>
<keyword evidence="3" id="KW-0540">Nuclease</keyword>
<evidence type="ECO:0000256" key="4">
    <source>
        <dbReference type="ARBA" id="ARBA00022759"/>
    </source>
</evidence>